<evidence type="ECO:0000259" key="6">
    <source>
        <dbReference type="Pfam" id="PF13675"/>
    </source>
</evidence>
<keyword evidence="5" id="KW-0732">Signal</keyword>
<name>A0A2N6CUW2_9GAMM</name>
<dbReference type="Proteomes" id="UP000235015">
    <property type="component" value="Unassembled WGS sequence"/>
</dbReference>
<feature type="chain" id="PRO_5014911522" description="NarX-like N-terminal domain-containing protein" evidence="5">
    <location>
        <begin position="26"/>
        <end position="263"/>
    </location>
</feature>
<keyword evidence="3" id="KW-1133">Transmembrane helix</keyword>
<keyword evidence="2" id="KW-0812">Transmembrane</keyword>
<feature type="domain" description="NarX-like N-terminal" evidence="6">
    <location>
        <begin position="146"/>
        <end position="220"/>
    </location>
</feature>
<dbReference type="AlphaFoldDB" id="A0A2N6CUW2"/>
<evidence type="ECO:0000256" key="1">
    <source>
        <dbReference type="ARBA" id="ARBA00004141"/>
    </source>
</evidence>
<evidence type="ECO:0000313" key="7">
    <source>
        <dbReference type="EMBL" id="PLX60978.1"/>
    </source>
</evidence>
<feature type="domain" description="NarX-like N-terminal" evidence="6">
    <location>
        <begin position="32"/>
        <end position="107"/>
    </location>
</feature>
<gene>
    <name evidence="7" type="ORF">C0630_13000</name>
</gene>
<protein>
    <recommendedName>
        <fullName evidence="6">NarX-like N-terminal domain-containing protein</fullName>
    </recommendedName>
</protein>
<dbReference type="RefSeq" id="WP_273439917.1">
    <property type="nucleotide sequence ID" value="NZ_PKUN01000022.1"/>
</dbReference>
<evidence type="ECO:0000313" key="8">
    <source>
        <dbReference type="Proteomes" id="UP000235015"/>
    </source>
</evidence>
<organism evidence="7 8">
    <name type="scientific">Sedimenticola selenatireducens</name>
    <dbReference type="NCBI Taxonomy" id="191960"/>
    <lineage>
        <taxon>Bacteria</taxon>
        <taxon>Pseudomonadati</taxon>
        <taxon>Pseudomonadota</taxon>
        <taxon>Gammaproteobacteria</taxon>
        <taxon>Chromatiales</taxon>
        <taxon>Sedimenticolaceae</taxon>
        <taxon>Sedimenticola</taxon>
    </lineage>
</organism>
<sequence length="263" mass="29561">MIKKSVQAVVYGLLILLCQLPAAQAASDITLAEAINKAGRQRMLSQRIVKSYLQMGQDVRYRVAKKHLGESIDLFELQLKQLKYFTTNPEATRGLALVEKLWIPVKQIATGPVQREKAEELRANAERLLAAAHQVVLILADESGTNQGHLVNIAGRQRMLSQRMGNLYMLMSWKFADELYRQDYKAATSEFDTALQELINANENTPEISAILSQVKQNWDLYNLSNRMGEDEFVPGLVARMLDKILGQMNEVTGLYAALPQAK</sequence>
<feature type="signal peptide" evidence="5">
    <location>
        <begin position="1"/>
        <end position="25"/>
    </location>
</feature>
<dbReference type="EMBL" id="PKUN01000022">
    <property type="protein sequence ID" value="PLX60978.1"/>
    <property type="molecule type" value="Genomic_DNA"/>
</dbReference>
<evidence type="ECO:0000256" key="4">
    <source>
        <dbReference type="ARBA" id="ARBA00023136"/>
    </source>
</evidence>
<accession>A0A2N6CUW2</accession>
<evidence type="ECO:0000256" key="2">
    <source>
        <dbReference type="ARBA" id="ARBA00022692"/>
    </source>
</evidence>
<proteinExistence type="predicted"/>
<comment type="caution">
    <text evidence="7">The sequence shown here is derived from an EMBL/GenBank/DDBJ whole genome shotgun (WGS) entry which is preliminary data.</text>
</comment>
<dbReference type="Pfam" id="PF13675">
    <property type="entry name" value="PilJ"/>
    <property type="match status" value="2"/>
</dbReference>
<evidence type="ECO:0000256" key="3">
    <source>
        <dbReference type="ARBA" id="ARBA00022989"/>
    </source>
</evidence>
<comment type="subcellular location">
    <subcellularLocation>
        <location evidence="1">Membrane</location>
        <topology evidence="1">Multi-pass membrane protein</topology>
    </subcellularLocation>
</comment>
<dbReference type="InterPro" id="IPR029095">
    <property type="entry name" value="NarX-like_N"/>
</dbReference>
<dbReference type="STRING" id="1111735.GCA_000428045_00064"/>
<reference evidence="7 8" key="1">
    <citation type="submission" date="2017-11" db="EMBL/GenBank/DDBJ databases">
        <title>Genome-resolved metagenomics identifies genetic mobility, metabolic interactions, and unexpected diversity in perchlorate-reducing communities.</title>
        <authorList>
            <person name="Barnum T.P."/>
            <person name="Figueroa I.A."/>
            <person name="Carlstrom C.I."/>
            <person name="Lucas L.N."/>
            <person name="Engelbrektson A.L."/>
            <person name="Coates J.D."/>
        </authorList>
    </citation>
    <scope>NUCLEOTIDE SEQUENCE [LARGE SCALE GENOMIC DNA]</scope>
    <source>
        <strain evidence="7">BM301</strain>
    </source>
</reference>
<evidence type="ECO:0000256" key="5">
    <source>
        <dbReference type="SAM" id="SignalP"/>
    </source>
</evidence>
<keyword evidence="4" id="KW-0472">Membrane</keyword>
<dbReference type="GO" id="GO:0016020">
    <property type="term" value="C:membrane"/>
    <property type="evidence" value="ECO:0007669"/>
    <property type="project" value="UniProtKB-SubCell"/>
</dbReference>